<evidence type="ECO:0000259" key="2">
    <source>
        <dbReference type="Pfam" id="PF07811"/>
    </source>
</evidence>
<organism evidence="3 4">
    <name type="scientific">Oerskovia douganii</name>
    <dbReference type="NCBI Taxonomy" id="2762210"/>
    <lineage>
        <taxon>Bacteria</taxon>
        <taxon>Bacillati</taxon>
        <taxon>Actinomycetota</taxon>
        <taxon>Actinomycetes</taxon>
        <taxon>Micrococcales</taxon>
        <taxon>Cellulomonadaceae</taxon>
        <taxon>Oerskovia</taxon>
    </lineage>
</organism>
<keyword evidence="1" id="KW-0812">Transmembrane</keyword>
<feature type="domain" description="TadE-like" evidence="2">
    <location>
        <begin position="22"/>
        <end position="64"/>
    </location>
</feature>
<dbReference type="EMBL" id="JACSPN010000006">
    <property type="protein sequence ID" value="MBE7700022.1"/>
    <property type="molecule type" value="Genomic_DNA"/>
</dbReference>
<reference evidence="3 4" key="1">
    <citation type="submission" date="2020-08" db="EMBL/GenBank/DDBJ databases">
        <title>A Genomic Blueprint of the Chicken Gut Microbiome.</title>
        <authorList>
            <person name="Gilroy R."/>
            <person name="Ravi A."/>
            <person name="Getino M."/>
            <person name="Pursley I."/>
            <person name="Horton D.L."/>
            <person name="Alikhan N.-F."/>
            <person name="Baker D."/>
            <person name="Gharbi K."/>
            <person name="Hall N."/>
            <person name="Watson M."/>
            <person name="Adriaenssens E.M."/>
            <person name="Foster-Nyarko E."/>
            <person name="Jarju S."/>
            <person name="Secka A."/>
            <person name="Antonio M."/>
            <person name="Oren A."/>
            <person name="Chaudhuri R."/>
            <person name="La Ragione R.M."/>
            <person name="Hildebrand F."/>
            <person name="Pallen M.J."/>
        </authorList>
    </citation>
    <scope>NUCLEOTIDE SEQUENCE [LARGE SCALE GENOMIC DNA]</scope>
    <source>
        <strain evidence="3 4">Sa1BUA8</strain>
    </source>
</reference>
<evidence type="ECO:0000256" key="1">
    <source>
        <dbReference type="SAM" id="Phobius"/>
    </source>
</evidence>
<comment type="caution">
    <text evidence="3">The sequence shown here is derived from an EMBL/GenBank/DDBJ whole genome shotgun (WGS) entry which is preliminary data.</text>
</comment>
<dbReference type="InterPro" id="IPR012495">
    <property type="entry name" value="TadE-like_dom"/>
</dbReference>
<dbReference type="Proteomes" id="UP000822993">
    <property type="component" value="Unassembled WGS sequence"/>
</dbReference>
<dbReference type="AlphaFoldDB" id="A0A9D5UFM9"/>
<keyword evidence="1" id="KW-1133">Transmembrane helix</keyword>
<dbReference type="Pfam" id="PF07811">
    <property type="entry name" value="TadE"/>
    <property type="match status" value="1"/>
</dbReference>
<gene>
    <name evidence="3" type="ORF">H9623_06835</name>
</gene>
<protein>
    <submittedName>
        <fullName evidence="3">Pilus assembly protein</fullName>
    </submittedName>
</protein>
<evidence type="ECO:0000313" key="4">
    <source>
        <dbReference type="Proteomes" id="UP000822993"/>
    </source>
</evidence>
<name>A0A9D5UFM9_9CELL</name>
<keyword evidence="4" id="KW-1185">Reference proteome</keyword>
<accession>A0A9D5UFM9</accession>
<evidence type="ECO:0000313" key="3">
    <source>
        <dbReference type="EMBL" id="MBE7700022.1"/>
    </source>
</evidence>
<feature type="transmembrane region" description="Helical" evidence="1">
    <location>
        <begin position="28"/>
        <end position="49"/>
    </location>
</feature>
<keyword evidence="1" id="KW-0472">Membrane</keyword>
<proteinExistence type="predicted"/>
<sequence>MTNRPPRRAPVCGSAPPEREEGSAVVDFVLVSVLLLVLFLGILQVVLAVHVRAVVIDSAAEGARVAGRAGGDPADGVARTRALIDASLSKRFSQDVTAREIDHEGVRVIEVTVTTPLPVVGLLGPAGVVTVEGHALKEER</sequence>